<evidence type="ECO:0000313" key="2">
    <source>
        <dbReference type="EMBL" id="GIE24611.1"/>
    </source>
</evidence>
<feature type="compositionally biased region" description="Polar residues" evidence="1">
    <location>
        <begin position="23"/>
        <end position="34"/>
    </location>
</feature>
<evidence type="ECO:0000256" key="1">
    <source>
        <dbReference type="SAM" id="MobiDB-lite"/>
    </source>
</evidence>
<feature type="region of interest" description="Disordered" evidence="1">
    <location>
        <begin position="19"/>
        <end position="39"/>
    </location>
</feature>
<dbReference type="RefSeq" id="WP_203841618.1">
    <property type="nucleotide sequence ID" value="NZ_BAAATV010000009.1"/>
</dbReference>
<reference evidence="2 3" key="1">
    <citation type="submission" date="2021-01" db="EMBL/GenBank/DDBJ databases">
        <title>Whole genome shotgun sequence of Actinoplanes humidus NBRC 14915.</title>
        <authorList>
            <person name="Komaki H."/>
            <person name="Tamura T."/>
        </authorList>
    </citation>
    <scope>NUCLEOTIDE SEQUENCE [LARGE SCALE GENOMIC DNA]</scope>
    <source>
        <strain evidence="2 3">NBRC 14915</strain>
    </source>
</reference>
<protein>
    <submittedName>
        <fullName evidence="2">Uncharacterized protein</fullName>
    </submittedName>
</protein>
<accession>A0ABQ4A186</accession>
<dbReference type="EMBL" id="BOMN01000112">
    <property type="protein sequence ID" value="GIE24611.1"/>
    <property type="molecule type" value="Genomic_DNA"/>
</dbReference>
<evidence type="ECO:0000313" key="3">
    <source>
        <dbReference type="Proteomes" id="UP000603200"/>
    </source>
</evidence>
<gene>
    <name evidence="2" type="ORF">Ahu01nite_077130</name>
</gene>
<name>A0ABQ4A186_9ACTN</name>
<sequence length="64" mass="7032">MSIEGWVDPSSHWIVTGEVDSSGKMTNGSVNDNVGSLRDRNKNFSSKSDFAAWVKRTQAAQRGM</sequence>
<organism evidence="2 3">
    <name type="scientific">Winogradskya humida</name>
    <dbReference type="NCBI Taxonomy" id="113566"/>
    <lineage>
        <taxon>Bacteria</taxon>
        <taxon>Bacillati</taxon>
        <taxon>Actinomycetota</taxon>
        <taxon>Actinomycetes</taxon>
        <taxon>Micromonosporales</taxon>
        <taxon>Micromonosporaceae</taxon>
        <taxon>Winogradskya</taxon>
    </lineage>
</organism>
<comment type="caution">
    <text evidence="2">The sequence shown here is derived from an EMBL/GenBank/DDBJ whole genome shotgun (WGS) entry which is preliminary data.</text>
</comment>
<dbReference type="Proteomes" id="UP000603200">
    <property type="component" value="Unassembled WGS sequence"/>
</dbReference>
<proteinExistence type="predicted"/>
<keyword evidence="3" id="KW-1185">Reference proteome</keyword>